<organism evidence="1">
    <name type="scientific">uncultured Caudovirales phage</name>
    <dbReference type="NCBI Taxonomy" id="2100421"/>
    <lineage>
        <taxon>Viruses</taxon>
        <taxon>Duplodnaviria</taxon>
        <taxon>Heunggongvirae</taxon>
        <taxon>Uroviricota</taxon>
        <taxon>Caudoviricetes</taxon>
        <taxon>Peduoviridae</taxon>
        <taxon>Maltschvirus</taxon>
        <taxon>Maltschvirus maltsch</taxon>
    </lineage>
</organism>
<protein>
    <recommendedName>
        <fullName evidence="3">NTP pyrophosphohydrolase MazG putative catalytic core domain-containing protein</fullName>
    </recommendedName>
</protein>
<evidence type="ECO:0000313" key="1">
    <source>
        <dbReference type="EMBL" id="CAB4125942.1"/>
    </source>
</evidence>
<name>A0A6J5KX61_9CAUD</name>
<dbReference type="EMBL" id="LR798231">
    <property type="protein sequence ID" value="CAB5209045.1"/>
    <property type="molecule type" value="Genomic_DNA"/>
</dbReference>
<proteinExistence type="predicted"/>
<gene>
    <name evidence="2" type="ORF">UFOVP181_296</name>
    <name evidence="1" type="ORF">UFOVP57_343</name>
</gene>
<accession>A0A6J5KX61</accession>
<dbReference type="EMBL" id="LR796187">
    <property type="protein sequence ID" value="CAB4125942.1"/>
    <property type="molecule type" value="Genomic_DNA"/>
</dbReference>
<reference evidence="1" key="1">
    <citation type="submission" date="2020-04" db="EMBL/GenBank/DDBJ databases">
        <authorList>
            <person name="Chiriac C."/>
            <person name="Salcher M."/>
            <person name="Ghai R."/>
            <person name="Kavagutti S V."/>
        </authorList>
    </citation>
    <scope>NUCLEOTIDE SEQUENCE</scope>
</reference>
<evidence type="ECO:0000313" key="2">
    <source>
        <dbReference type="EMBL" id="CAB5209045.1"/>
    </source>
</evidence>
<sequence length="100" mass="11643">MLKPLGKKRMSKIKEALGLLQEECAEVIVEISKINRFGLDSAHYKSEFKHTHRTMFENEIGDVLALVDILIEQDILDTDRLEIAKAKKKEKLKQWSNIYE</sequence>
<evidence type="ECO:0008006" key="3">
    <source>
        <dbReference type="Google" id="ProtNLM"/>
    </source>
</evidence>